<sequence>MAEIIIVVLIVLYTGFIIYKKAKDMKKGKFCNCGRDDCPSATKCRK</sequence>
<keyword evidence="1" id="KW-0472">Membrane</keyword>
<dbReference type="Proteomes" id="UP000273083">
    <property type="component" value="Unassembled WGS sequence"/>
</dbReference>
<protein>
    <submittedName>
        <fullName evidence="2">Attachment p12 family protein</fullName>
    </submittedName>
</protein>
<keyword evidence="3" id="KW-1185">Reference proteome</keyword>
<evidence type="ECO:0000313" key="3">
    <source>
        <dbReference type="Proteomes" id="UP000273083"/>
    </source>
</evidence>
<keyword evidence="1" id="KW-1133">Transmembrane helix</keyword>
<proteinExistence type="predicted"/>
<dbReference type="EMBL" id="RJVG01000008">
    <property type="protein sequence ID" value="ROR26412.1"/>
    <property type="molecule type" value="Genomic_DNA"/>
</dbReference>
<organism evidence="2 3">
    <name type="scientific">Mobilisporobacter senegalensis</name>
    <dbReference type="NCBI Taxonomy" id="1329262"/>
    <lineage>
        <taxon>Bacteria</taxon>
        <taxon>Bacillati</taxon>
        <taxon>Bacillota</taxon>
        <taxon>Clostridia</taxon>
        <taxon>Lachnospirales</taxon>
        <taxon>Lachnospiraceae</taxon>
        <taxon>Mobilisporobacter</taxon>
    </lineage>
</organism>
<feature type="transmembrane region" description="Helical" evidence="1">
    <location>
        <begin position="6"/>
        <end position="22"/>
    </location>
</feature>
<evidence type="ECO:0000256" key="1">
    <source>
        <dbReference type="SAM" id="Phobius"/>
    </source>
</evidence>
<dbReference type="Pfam" id="PF12669">
    <property type="entry name" value="FeoB_associated"/>
    <property type="match status" value="1"/>
</dbReference>
<dbReference type="RefSeq" id="WP_123610119.1">
    <property type="nucleotide sequence ID" value="NZ_RJVG01000008.1"/>
</dbReference>
<accession>A0A3N1XMU7</accession>
<evidence type="ECO:0000313" key="2">
    <source>
        <dbReference type="EMBL" id="ROR26412.1"/>
    </source>
</evidence>
<name>A0A3N1XMU7_9FIRM</name>
<reference evidence="2 3" key="1">
    <citation type="submission" date="2018-11" db="EMBL/GenBank/DDBJ databases">
        <title>Genomic Encyclopedia of Type Strains, Phase IV (KMG-IV): sequencing the most valuable type-strain genomes for metagenomic binning, comparative biology and taxonomic classification.</title>
        <authorList>
            <person name="Goeker M."/>
        </authorList>
    </citation>
    <scope>NUCLEOTIDE SEQUENCE [LARGE SCALE GENOMIC DNA]</scope>
    <source>
        <strain evidence="2 3">DSM 26537</strain>
    </source>
</reference>
<comment type="caution">
    <text evidence="2">The sequence shown here is derived from an EMBL/GenBank/DDBJ whole genome shotgun (WGS) entry which is preliminary data.</text>
</comment>
<dbReference type="OrthoDB" id="2087691at2"/>
<keyword evidence="1" id="KW-0812">Transmembrane</keyword>
<dbReference type="AlphaFoldDB" id="A0A3N1XMU7"/>
<gene>
    <name evidence="2" type="ORF">EDD66_108134</name>
</gene>